<organism evidence="23 24">
    <name type="scientific">Lottia gigantea</name>
    <name type="common">Giant owl limpet</name>
    <dbReference type="NCBI Taxonomy" id="225164"/>
    <lineage>
        <taxon>Eukaryota</taxon>
        <taxon>Metazoa</taxon>
        <taxon>Spiralia</taxon>
        <taxon>Lophotrochozoa</taxon>
        <taxon>Mollusca</taxon>
        <taxon>Gastropoda</taxon>
        <taxon>Patellogastropoda</taxon>
        <taxon>Lottioidea</taxon>
        <taxon>Lottiidae</taxon>
        <taxon>Lottia</taxon>
    </lineage>
</organism>
<name>V4B8T3_LOTGI</name>
<keyword evidence="15" id="KW-0092">Biotin</keyword>
<evidence type="ECO:0000256" key="19">
    <source>
        <dbReference type="PROSITE-ProRule" id="PRU00409"/>
    </source>
</evidence>
<evidence type="ECO:0000256" key="10">
    <source>
        <dbReference type="ARBA" id="ARBA00022842"/>
    </source>
</evidence>
<dbReference type="PROSITE" id="PS00188">
    <property type="entry name" value="BIOTIN"/>
    <property type="match status" value="1"/>
</dbReference>
<dbReference type="InterPro" id="IPR005481">
    <property type="entry name" value="BC-like_N"/>
</dbReference>
<evidence type="ECO:0000256" key="7">
    <source>
        <dbReference type="ARBA" id="ARBA00022723"/>
    </source>
</evidence>
<keyword evidence="24" id="KW-1185">Reference proteome</keyword>
<dbReference type="STRING" id="225164.V4B8T3"/>
<evidence type="ECO:0000256" key="5">
    <source>
        <dbReference type="ARBA" id="ARBA00018058"/>
    </source>
</evidence>
<sequence>MASLLALSLPARCSSLRTGRSWKILTDSLPITRSFYTTAHVASKDLYWNDRFNEGEQQFEKILIANRGEIACRVIKTCQRLGIKTVAVHSDVDSLSVHARMADERICIGPAPTSQSYLQMEKILDAVKQTGSQAVHPGYGFLSENTKFAGELEKMGVQFIGPNSKSIYDMGDKIESKRIATKAGVNMIPGFDGVVQDGDHCVKLANEIGYPVMIKASAGGGGKGMRIAWNDKEAKQAFRLSSQEAKSSFGDDRMLIEKFIDNPRHIEVQVLCDKHGNALWLNERECSIQRRNQKVIEEAPSTFVDPEMRKAMGDQACMMAKAVGYDSAGTVEFLVDSKKNFFFLEMNTRLQVEHPITECITGIDIVHQMIRSAKGHKLLHEQKDIPVDGWALECRVYAEDPYKNFGMPSIGRLSRYQEPLHLENVRCDSGIQEGSEISIYYDPMICKLVTYGKNRTDALETMKHALDSYVIRGVTHNIPLLRDIITESKFVSGDITTKYLQEVYPDGFQGKKLSEKETNELVALSSALYVSDELRSNDFENGTKNMDMPAKFELVVKAMNNIYNTTVEKVAEGFRVHLNGDTLDINGQIQFHSQLINTTLNGVDSQFQLSKRQGAGSYSLRFLGTVFPVQVLTTFAAEMMKLMPEKKEIDISTMILAPMPGMLKSVNVEPGQKVGEGQEVCVLEAMKMQNSLVAGKSGVVKKVNFKTGETVSEDDVIVELE</sequence>
<evidence type="ECO:0000256" key="16">
    <source>
        <dbReference type="ARBA" id="ARBA00031557"/>
    </source>
</evidence>
<comment type="catalytic activity">
    <reaction evidence="17">
        <text>butanoyl-CoA + hydrogencarbonate + ATP = (2S)-ethylmalonyl-CoA + ADP + phosphate + H(+)</text>
        <dbReference type="Rhea" id="RHEA:59520"/>
        <dbReference type="ChEBI" id="CHEBI:15378"/>
        <dbReference type="ChEBI" id="CHEBI:17544"/>
        <dbReference type="ChEBI" id="CHEBI:30616"/>
        <dbReference type="ChEBI" id="CHEBI:43474"/>
        <dbReference type="ChEBI" id="CHEBI:57371"/>
        <dbReference type="ChEBI" id="CHEBI:60909"/>
        <dbReference type="ChEBI" id="CHEBI:456216"/>
    </reaction>
    <physiologicalReaction direction="left-to-right" evidence="17">
        <dbReference type="Rhea" id="RHEA:59521"/>
    </physiologicalReaction>
</comment>
<evidence type="ECO:0000256" key="1">
    <source>
        <dbReference type="ARBA" id="ARBA00001953"/>
    </source>
</evidence>
<comment type="subcellular location">
    <subcellularLocation>
        <location evidence="2">Mitochondrion matrix</location>
    </subcellularLocation>
</comment>
<feature type="domain" description="Lipoyl-binding" evidence="20">
    <location>
        <begin position="646"/>
        <end position="721"/>
    </location>
</feature>
<keyword evidence="14" id="KW-0464">Manganese</keyword>
<evidence type="ECO:0000256" key="3">
    <source>
        <dbReference type="ARBA" id="ARBA00005060"/>
    </source>
</evidence>
<dbReference type="UniPathway" id="UPA00945">
    <property type="reaction ID" value="UER00908"/>
</dbReference>
<dbReference type="PANTHER" id="PTHR18866:SF33">
    <property type="entry name" value="METHYLCROTONOYL-COA CARBOXYLASE SUBUNIT ALPHA, MITOCHONDRIAL-RELATED"/>
    <property type="match status" value="1"/>
</dbReference>
<dbReference type="EC" id="6.4.1.3" evidence="4"/>
<dbReference type="GO" id="GO:0004658">
    <property type="term" value="F:propionyl-CoA carboxylase activity"/>
    <property type="evidence" value="ECO:0007669"/>
    <property type="project" value="UniProtKB-EC"/>
</dbReference>
<evidence type="ECO:0000259" key="20">
    <source>
        <dbReference type="PROSITE" id="PS50968"/>
    </source>
</evidence>
<evidence type="ECO:0000256" key="4">
    <source>
        <dbReference type="ARBA" id="ARBA00013050"/>
    </source>
</evidence>
<keyword evidence="8 19" id="KW-0547">Nucleotide-binding</keyword>
<dbReference type="OrthoDB" id="196847at2759"/>
<reference evidence="23 24" key="1">
    <citation type="journal article" date="2013" name="Nature">
        <title>Insights into bilaterian evolution from three spiralian genomes.</title>
        <authorList>
            <person name="Simakov O."/>
            <person name="Marletaz F."/>
            <person name="Cho S.J."/>
            <person name="Edsinger-Gonzales E."/>
            <person name="Havlak P."/>
            <person name="Hellsten U."/>
            <person name="Kuo D.H."/>
            <person name="Larsson T."/>
            <person name="Lv J."/>
            <person name="Arendt D."/>
            <person name="Savage R."/>
            <person name="Osoegawa K."/>
            <person name="de Jong P."/>
            <person name="Grimwood J."/>
            <person name="Chapman J.A."/>
            <person name="Shapiro H."/>
            <person name="Aerts A."/>
            <person name="Otillar R.P."/>
            <person name="Terry A.Y."/>
            <person name="Boore J.L."/>
            <person name="Grigoriev I.V."/>
            <person name="Lindberg D.R."/>
            <person name="Seaver E.C."/>
            <person name="Weisblat D.A."/>
            <person name="Putnam N.H."/>
            <person name="Rokhsar D.S."/>
        </authorList>
    </citation>
    <scope>NUCLEOTIDE SEQUENCE [LARGE SCALE GENOMIC DNA]</scope>
</reference>
<keyword evidence="9 19" id="KW-0067">ATP-binding</keyword>
<dbReference type="Gene3D" id="3.30.1490.20">
    <property type="entry name" value="ATP-grasp fold, A domain"/>
    <property type="match status" value="1"/>
</dbReference>
<dbReference type="InterPro" id="IPR011761">
    <property type="entry name" value="ATP-grasp"/>
</dbReference>
<dbReference type="Gene3D" id="3.30.470.20">
    <property type="entry name" value="ATP-grasp fold, B domain"/>
    <property type="match status" value="1"/>
</dbReference>
<dbReference type="HOGENOM" id="CLU_000395_3_3_1"/>
<dbReference type="InterPro" id="IPR016185">
    <property type="entry name" value="PreATP-grasp_dom_sf"/>
</dbReference>
<dbReference type="CDD" id="cd06850">
    <property type="entry name" value="biotinyl_domain"/>
    <property type="match status" value="1"/>
</dbReference>
<evidence type="ECO:0000259" key="22">
    <source>
        <dbReference type="PROSITE" id="PS50979"/>
    </source>
</evidence>
<dbReference type="GO" id="GO:0016042">
    <property type="term" value="P:lipid catabolic process"/>
    <property type="evidence" value="ECO:0007669"/>
    <property type="project" value="UniProtKB-KW"/>
</dbReference>
<evidence type="ECO:0000256" key="8">
    <source>
        <dbReference type="ARBA" id="ARBA00022741"/>
    </source>
</evidence>
<dbReference type="InterPro" id="IPR013815">
    <property type="entry name" value="ATP_grasp_subdomain_1"/>
</dbReference>
<dbReference type="Pfam" id="PF00289">
    <property type="entry name" value="Biotin_carb_N"/>
    <property type="match status" value="1"/>
</dbReference>
<dbReference type="Gene3D" id="3.40.50.20">
    <property type="match status" value="1"/>
</dbReference>
<dbReference type="SUPFAM" id="SSF56059">
    <property type="entry name" value="Glutathione synthetase ATP-binding domain-like"/>
    <property type="match status" value="1"/>
</dbReference>
<protein>
    <recommendedName>
        <fullName evidence="5">Propionyl-CoA carboxylase alpha chain, mitochondrial</fullName>
        <ecNumber evidence="4">6.4.1.3</ecNumber>
    </recommendedName>
    <alternativeName>
        <fullName evidence="16">Propanoyl-CoA:carbon dioxide ligase subunit alpha</fullName>
    </alternativeName>
</protein>
<evidence type="ECO:0000313" key="23">
    <source>
        <dbReference type="EMBL" id="ESP02252.1"/>
    </source>
</evidence>
<dbReference type="FunFam" id="3.30.1490.20:FF:000018">
    <property type="entry name" value="Biotin carboxylase"/>
    <property type="match status" value="1"/>
</dbReference>
<evidence type="ECO:0000256" key="9">
    <source>
        <dbReference type="ARBA" id="ARBA00022840"/>
    </source>
</evidence>
<evidence type="ECO:0000256" key="2">
    <source>
        <dbReference type="ARBA" id="ARBA00004305"/>
    </source>
</evidence>
<comment type="catalytic activity">
    <reaction evidence="18">
        <text>propanoyl-CoA + hydrogencarbonate + ATP = (S)-methylmalonyl-CoA + ADP + phosphate + H(+)</text>
        <dbReference type="Rhea" id="RHEA:23720"/>
        <dbReference type="ChEBI" id="CHEBI:15378"/>
        <dbReference type="ChEBI" id="CHEBI:17544"/>
        <dbReference type="ChEBI" id="CHEBI:30616"/>
        <dbReference type="ChEBI" id="CHEBI:43474"/>
        <dbReference type="ChEBI" id="CHEBI:57327"/>
        <dbReference type="ChEBI" id="CHEBI:57392"/>
        <dbReference type="ChEBI" id="CHEBI:456216"/>
        <dbReference type="EC" id="6.4.1.3"/>
    </reaction>
    <physiologicalReaction direction="left-to-right" evidence="18">
        <dbReference type="Rhea" id="RHEA:23721"/>
    </physiologicalReaction>
</comment>
<dbReference type="GO" id="GO:0046872">
    <property type="term" value="F:metal ion binding"/>
    <property type="evidence" value="ECO:0007669"/>
    <property type="project" value="UniProtKB-KW"/>
</dbReference>
<dbReference type="AlphaFoldDB" id="V4B8T3"/>
<dbReference type="PROSITE" id="PS50968">
    <property type="entry name" value="BIOTINYL_LIPOYL"/>
    <property type="match status" value="1"/>
</dbReference>
<dbReference type="PROSITE" id="PS00867">
    <property type="entry name" value="CPSASE_2"/>
    <property type="match status" value="1"/>
</dbReference>
<keyword evidence="11" id="KW-0809">Transit peptide</keyword>
<dbReference type="GO" id="GO:0009374">
    <property type="term" value="F:biotin binding"/>
    <property type="evidence" value="ECO:0007669"/>
    <property type="project" value="UniProtKB-ARBA"/>
</dbReference>
<feature type="domain" description="ATP-grasp" evidence="21">
    <location>
        <begin position="177"/>
        <end position="374"/>
    </location>
</feature>
<dbReference type="SMART" id="SM00878">
    <property type="entry name" value="Biotin_carb_C"/>
    <property type="match status" value="1"/>
</dbReference>
<dbReference type="EMBL" id="KB200314">
    <property type="protein sequence ID" value="ESP02252.1"/>
    <property type="molecule type" value="Genomic_DNA"/>
</dbReference>
<keyword evidence="6" id="KW-0436">Ligase</keyword>
<feature type="domain" description="Biotin carboxylation" evidence="22">
    <location>
        <begin position="58"/>
        <end position="505"/>
    </location>
</feature>
<evidence type="ECO:0000256" key="15">
    <source>
        <dbReference type="ARBA" id="ARBA00023267"/>
    </source>
</evidence>
<evidence type="ECO:0000256" key="6">
    <source>
        <dbReference type="ARBA" id="ARBA00022598"/>
    </source>
</evidence>
<dbReference type="InterPro" id="IPR011053">
    <property type="entry name" value="Single_hybrid_motif"/>
</dbReference>
<evidence type="ECO:0000256" key="11">
    <source>
        <dbReference type="ARBA" id="ARBA00022946"/>
    </source>
</evidence>
<dbReference type="PANTHER" id="PTHR18866">
    <property type="entry name" value="CARBOXYLASE:PYRUVATE/ACETYL-COA/PROPIONYL-COA CARBOXYLASE"/>
    <property type="match status" value="1"/>
</dbReference>
<evidence type="ECO:0000256" key="14">
    <source>
        <dbReference type="ARBA" id="ARBA00023211"/>
    </source>
</evidence>
<dbReference type="SUPFAM" id="SSF51230">
    <property type="entry name" value="Single hybrid motif"/>
    <property type="match status" value="1"/>
</dbReference>
<evidence type="ECO:0000256" key="18">
    <source>
        <dbReference type="ARBA" id="ARBA00049495"/>
    </source>
</evidence>
<dbReference type="InterPro" id="IPR000089">
    <property type="entry name" value="Biotin_lipoyl"/>
</dbReference>
<dbReference type="InterPro" id="IPR041265">
    <property type="entry name" value="PCC_BT"/>
</dbReference>
<keyword evidence="10" id="KW-0460">Magnesium</keyword>
<comment type="cofactor">
    <cofactor evidence="1">
        <name>biotin</name>
        <dbReference type="ChEBI" id="CHEBI:57586"/>
    </cofactor>
</comment>
<dbReference type="PROSITE" id="PS50979">
    <property type="entry name" value="BC"/>
    <property type="match status" value="1"/>
</dbReference>
<dbReference type="KEGG" id="lgi:LOTGIDRAFT_138757"/>
<dbReference type="GeneID" id="20234105"/>
<dbReference type="Gene3D" id="2.40.50.100">
    <property type="match status" value="1"/>
</dbReference>
<gene>
    <name evidence="23" type="ORF">LOTGIDRAFT_138757</name>
</gene>
<keyword evidence="7" id="KW-0479">Metal-binding</keyword>
<dbReference type="Pfam" id="PF18140">
    <property type="entry name" value="PCC_BT"/>
    <property type="match status" value="1"/>
</dbReference>
<dbReference type="InterPro" id="IPR005482">
    <property type="entry name" value="Biotin_COase_C"/>
</dbReference>
<dbReference type="FunFam" id="3.40.50.20:FF:000010">
    <property type="entry name" value="Propionyl-CoA carboxylase subunit alpha"/>
    <property type="match status" value="1"/>
</dbReference>
<dbReference type="FunFam" id="2.40.50.100:FF:000003">
    <property type="entry name" value="Acetyl-CoA carboxylase biotin carboxyl carrier protein"/>
    <property type="match status" value="1"/>
</dbReference>
<dbReference type="Proteomes" id="UP000030746">
    <property type="component" value="Unassembled WGS sequence"/>
</dbReference>
<evidence type="ECO:0000259" key="21">
    <source>
        <dbReference type="PROSITE" id="PS50975"/>
    </source>
</evidence>
<dbReference type="InterPro" id="IPR001882">
    <property type="entry name" value="Biotin_BS"/>
</dbReference>
<dbReference type="Gene3D" id="3.30.700.30">
    <property type="match status" value="1"/>
</dbReference>
<dbReference type="Pfam" id="PF02785">
    <property type="entry name" value="Biotin_carb_C"/>
    <property type="match status" value="1"/>
</dbReference>
<evidence type="ECO:0000313" key="24">
    <source>
        <dbReference type="Proteomes" id="UP000030746"/>
    </source>
</evidence>
<dbReference type="PROSITE" id="PS00866">
    <property type="entry name" value="CPSASE_1"/>
    <property type="match status" value="1"/>
</dbReference>
<dbReference type="GO" id="GO:0005524">
    <property type="term" value="F:ATP binding"/>
    <property type="evidence" value="ECO:0007669"/>
    <property type="project" value="UniProtKB-UniRule"/>
</dbReference>
<dbReference type="Pfam" id="PF00364">
    <property type="entry name" value="Biotin_lipoyl"/>
    <property type="match status" value="1"/>
</dbReference>
<dbReference type="Pfam" id="PF02786">
    <property type="entry name" value="CPSase_L_D2"/>
    <property type="match status" value="1"/>
</dbReference>
<dbReference type="SUPFAM" id="SSF51246">
    <property type="entry name" value="Rudiment single hybrid motif"/>
    <property type="match status" value="1"/>
</dbReference>
<keyword evidence="12" id="KW-0442">Lipid degradation</keyword>
<evidence type="ECO:0000256" key="13">
    <source>
        <dbReference type="ARBA" id="ARBA00023098"/>
    </source>
</evidence>
<dbReference type="SUPFAM" id="SSF52440">
    <property type="entry name" value="PreATP-grasp domain"/>
    <property type="match status" value="1"/>
</dbReference>
<dbReference type="InterPro" id="IPR011054">
    <property type="entry name" value="Rudment_hybrid_motif"/>
</dbReference>
<dbReference type="NCBIfam" id="NF006367">
    <property type="entry name" value="PRK08591.1"/>
    <property type="match status" value="1"/>
</dbReference>
<proteinExistence type="predicted"/>
<dbReference type="InterPro" id="IPR005479">
    <property type="entry name" value="CPAse_ATP-bd"/>
</dbReference>
<accession>V4B8T3</accession>
<keyword evidence="13" id="KW-0443">Lipid metabolism</keyword>
<dbReference type="RefSeq" id="XP_009047079.1">
    <property type="nucleotide sequence ID" value="XM_009048831.1"/>
</dbReference>
<evidence type="ECO:0000256" key="17">
    <source>
        <dbReference type="ARBA" id="ARBA00048208"/>
    </source>
</evidence>
<dbReference type="PROSITE" id="PS50975">
    <property type="entry name" value="ATP_GRASP"/>
    <property type="match status" value="1"/>
</dbReference>
<comment type="pathway">
    <text evidence="3">Metabolic intermediate metabolism; propanoyl-CoA degradation; succinyl-CoA from propanoyl-CoA: step 1/3.</text>
</comment>
<evidence type="ECO:0000256" key="12">
    <source>
        <dbReference type="ARBA" id="ARBA00022963"/>
    </source>
</evidence>
<dbReference type="GO" id="GO:0005759">
    <property type="term" value="C:mitochondrial matrix"/>
    <property type="evidence" value="ECO:0007669"/>
    <property type="project" value="UniProtKB-SubCell"/>
</dbReference>
<dbReference type="OMA" id="IGPKHYS"/>
<dbReference type="CTD" id="20234105"/>
<dbReference type="InterPro" id="IPR011764">
    <property type="entry name" value="Biotin_carboxylation_dom"/>
</dbReference>
<dbReference type="FunFam" id="3.30.470.20:FF:000028">
    <property type="entry name" value="Methylcrotonoyl-CoA carboxylase subunit alpha, mitochondrial"/>
    <property type="match status" value="1"/>
</dbReference>
<dbReference type="InterPro" id="IPR050856">
    <property type="entry name" value="Biotin_carboxylase_complex"/>
</dbReference>